<dbReference type="AlphaFoldDB" id="A0A8J5J9I0"/>
<protein>
    <submittedName>
        <fullName evidence="1">Uncharacterized protein</fullName>
    </submittedName>
</protein>
<reference evidence="1" key="1">
    <citation type="submission" date="2021-01" db="EMBL/GenBank/DDBJ databases">
        <title>Phytophthora aleatoria, a newly-described species from Pinus radiata is distinct from Phytophthora cactorum isolates based on comparative genomics.</title>
        <authorList>
            <person name="Mcdougal R."/>
            <person name="Panda P."/>
            <person name="Williams N."/>
            <person name="Studholme D.J."/>
        </authorList>
    </citation>
    <scope>NUCLEOTIDE SEQUENCE</scope>
    <source>
        <strain evidence="1">NZFS 4037</strain>
    </source>
</reference>
<proteinExistence type="predicted"/>
<gene>
    <name evidence="1" type="ORF">JG688_00007595</name>
</gene>
<accession>A0A8J5J9I0</accession>
<dbReference type="Proteomes" id="UP000709295">
    <property type="component" value="Unassembled WGS sequence"/>
</dbReference>
<organism evidence="1 2">
    <name type="scientific">Phytophthora aleatoria</name>
    <dbReference type="NCBI Taxonomy" id="2496075"/>
    <lineage>
        <taxon>Eukaryota</taxon>
        <taxon>Sar</taxon>
        <taxon>Stramenopiles</taxon>
        <taxon>Oomycota</taxon>
        <taxon>Peronosporomycetes</taxon>
        <taxon>Peronosporales</taxon>
        <taxon>Peronosporaceae</taxon>
        <taxon>Phytophthora</taxon>
    </lineage>
</organism>
<evidence type="ECO:0000313" key="1">
    <source>
        <dbReference type="EMBL" id="KAG6964705.1"/>
    </source>
</evidence>
<comment type="caution">
    <text evidence="1">The sequence shown here is derived from an EMBL/GenBank/DDBJ whole genome shotgun (WGS) entry which is preliminary data.</text>
</comment>
<keyword evidence="2" id="KW-1185">Reference proteome</keyword>
<evidence type="ECO:0000313" key="2">
    <source>
        <dbReference type="Proteomes" id="UP000709295"/>
    </source>
</evidence>
<name>A0A8J5J9I0_9STRA</name>
<dbReference type="EMBL" id="JAENGY010000369">
    <property type="protein sequence ID" value="KAG6964705.1"/>
    <property type="molecule type" value="Genomic_DNA"/>
</dbReference>
<sequence>MMLDATTEADYDTARKYLYYVVDGNNSGRGHSRVVASVFQVLPQQLARL</sequence>